<dbReference type="Proteomes" id="UP001164472">
    <property type="component" value="Chromosome"/>
</dbReference>
<protein>
    <submittedName>
        <fullName evidence="2">Uncharacterized protein</fullName>
    </submittedName>
</protein>
<evidence type="ECO:0000256" key="1">
    <source>
        <dbReference type="SAM" id="MobiDB-lite"/>
    </source>
</evidence>
<feature type="compositionally biased region" description="Basic and acidic residues" evidence="1">
    <location>
        <begin position="95"/>
        <end position="106"/>
    </location>
</feature>
<proteinExistence type="predicted"/>
<reference evidence="2" key="1">
    <citation type="submission" date="2022-07" db="EMBL/GenBank/DDBJ databases">
        <title>Alkalimarinus sp. nov., isolated from gut of a Alitta virens.</title>
        <authorList>
            <person name="Yang A.I."/>
            <person name="Shin N.-R."/>
        </authorList>
    </citation>
    <scope>NUCLEOTIDE SEQUENCE</scope>
    <source>
        <strain evidence="2">FA028</strain>
    </source>
</reference>
<feature type="compositionally biased region" description="Polar residues" evidence="1">
    <location>
        <begin position="107"/>
        <end position="120"/>
    </location>
</feature>
<feature type="compositionally biased region" description="Low complexity" evidence="1">
    <location>
        <begin position="121"/>
        <end position="140"/>
    </location>
</feature>
<accession>A0A9E8HPZ2</accession>
<dbReference type="EMBL" id="CP101527">
    <property type="protein sequence ID" value="UZW76593.1"/>
    <property type="molecule type" value="Genomic_DNA"/>
</dbReference>
<evidence type="ECO:0000313" key="3">
    <source>
        <dbReference type="Proteomes" id="UP001164472"/>
    </source>
</evidence>
<name>A0A9E8HPZ2_9ALTE</name>
<organism evidence="2 3">
    <name type="scientific">Alkalimarinus sediminis</name>
    <dbReference type="NCBI Taxonomy" id="1632866"/>
    <lineage>
        <taxon>Bacteria</taxon>
        <taxon>Pseudomonadati</taxon>
        <taxon>Pseudomonadota</taxon>
        <taxon>Gammaproteobacteria</taxon>
        <taxon>Alteromonadales</taxon>
        <taxon>Alteromonadaceae</taxon>
        <taxon>Alkalimarinus</taxon>
    </lineage>
</organism>
<keyword evidence="3" id="KW-1185">Reference proteome</keyword>
<dbReference type="AlphaFoldDB" id="A0A9E8HPZ2"/>
<gene>
    <name evidence="2" type="ORF">NNL22_08430</name>
</gene>
<evidence type="ECO:0000313" key="2">
    <source>
        <dbReference type="EMBL" id="UZW76593.1"/>
    </source>
</evidence>
<feature type="region of interest" description="Disordered" evidence="1">
    <location>
        <begin position="95"/>
        <end position="158"/>
    </location>
</feature>
<sequence>MILKLLNTPELPAGFNRTNICGVETLKTSSRLDDIQAGFSTLKEQPSTIIGSKETPALHWFMAKNAFPQAALVCCYGEDGSQLSDWVDLNTGDALGEKKAPSKETQKTPLSTPLKTNTQQSSAPEPVASAPEPAAVSPEPTAKPPVSPKTPKVKEATKTVPAEHAISSLSDGALLNEIFKFSSWGLDIDERRRKVDDLIYEGMNRQGRPRPFTKRLELARLDGIKGHTLGLELKKRVRAGSSEEELQQWVDAELASLNFGDFRAYRMQRHLTLVKNKALVYQQKLKAKGHASRSQLKQVEIDKTGVHPNSLQSLSPCAVWDVLIDETGNVFELDEAEALNSTHNTLGKVVALVLAQGYETKLPKKDKFHATEAKNAEIDSLLNDLLSVKGKVGIIGFSMKDATKNGWLSQIEKLIRTVIMLLPIKPENPVRINFNIEQRSGFTASVNLIALEELIITSLTAQFPQRFDKLHISLSFITKDENPYNAYVDTLAHMWGSPAAISKDRLKKSALLGHCLLRQSDQQGIEKLTWILEDKRIDAPLRASEWFKLCEGAKFDLSEKSLLSYYLTELGKKVKTTPDVWNNYLDYIQKRISAKDYDLVGLGYGINWLSSYQPEGTTFTPMMELHHSAASLALANHQGRVLTDLISTATTKSEQYINELLAEDAIAVANLILKIAVATTNAYAFDTLIPIIKKCLSYPVEVFGLLTYSKLQSQLAQLYAFTGQDQAAEPLFSSAIEGFKKLSNKAQAGKEILQTTSYQLIHQMKLGGASTTEDFKAQVVKHLSRFVRDEPSKILKLATSGDLPMQKYPHHLMLRAMVLAPSLWQTEIDGYLAKQANWQQGESHPWALILAYRAWLMLGAGNRAESLDLFKQAIALCQPGELSGPTVEWIGLVITGLAKQLHPQTGFELDLEHVNALQHQMPGLPTAELTEVFSTKTSLTHVEQLAWLEKCLPFNFH</sequence>
<dbReference type="KEGG" id="asem:NNL22_08430"/>
<dbReference type="RefSeq" id="WP_251812783.1">
    <property type="nucleotide sequence ID" value="NZ_CP101527.1"/>
</dbReference>